<keyword evidence="1" id="KW-1133">Transmembrane helix</keyword>
<evidence type="ECO:0000313" key="2">
    <source>
        <dbReference type="EMBL" id="MBB6128016.1"/>
    </source>
</evidence>
<reference evidence="2 3" key="1">
    <citation type="submission" date="2020-08" db="EMBL/GenBank/DDBJ databases">
        <title>Genomic Encyclopedia of Type Strains, Phase IV (KMG-V): Genome sequencing to study the core and pangenomes of soil and plant-associated prokaryotes.</title>
        <authorList>
            <person name="Whitman W."/>
        </authorList>
    </citation>
    <scope>NUCLEOTIDE SEQUENCE [LARGE SCALE GENOMIC DNA]</scope>
    <source>
        <strain evidence="2 3">MP601</strain>
    </source>
</reference>
<organism evidence="2 3">
    <name type="scientific">Mucilaginibacter lappiensis</name>
    <dbReference type="NCBI Taxonomy" id="354630"/>
    <lineage>
        <taxon>Bacteria</taxon>
        <taxon>Pseudomonadati</taxon>
        <taxon>Bacteroidota</taxon>
        <taxon>Sphingobacteriia</taxon>
        <taxon>Sphingobacteriales</taxon>
        <taxon>Sphingobacteriaceae</taxon>
        <taxon>Mucilaginibacter</taxon>
    </lineage>
</organism>
<comment type="caution">
    <text evidence="2">The sequence shown here is derived from an EMBL/GenBank/DDBJ whole genome shotgun (WGS) entry which is preliminary data.</text>
</comment>
<gene>
    <name evidence="2" type="ORF">HDF22_002129</name>
</gene>
<proteinExistence type="predicted"/>
<keyword evidence="1" id="KW-0472">Membrane</keyword>
<name>A0A841JEL0_9SPHI</name>
<evidence type="ECO:0000313" key="3">
    <source>
        <dbReference type="Proteomes" id="UP000548326"/>
    </source>
</evidence>
<feature type="transmembrane region" description="Helical" evidence="1">
    <location>
        <begin position="67"/>
        <end position="85"/>
    </location>
</feature>
<dbReference type="EMBL" id="JACHCA010000005">
    <property type="protein sequence ID" value="MBB6128016.1"/>
    <property type="molecule type" value="Genomic_DNA"/>
</dbReference>
<accession>A0A841JEL0</accession>
<protein>
    <submittedName>
        <fullName evidence="2">Uncharacterized protein</fullName>
    </submittedName>
</protein>
<keyword evidence="1" id="KW-0812">Transmembrane</keyword>
<dbReference type="Proteomes" id="UP000548326">
    <property type="component" value="Unassembled WGS sequence"/>
</dbReference>
<sequence>MQSSRIFTTSAPGLAFSGRKSATYYACIKNVPNTVLNFGIFYNIYYCYIFILNRIKFHIYNKNNIKYFFQKKFVAIAILYCYIYLTNTDSYCTNKPGSTGRIIYKLVYHTK</sequence>
<evidence type="ECO:0000256" key="1">
    <source>
        <dbReference type="SAM" id="Phobius"/>
    </source>
</evidence>
<feature type="transmembrane region" description="Helical" evidence="1">
    <location>
        <begin position="35"/>
        <end position="55"/>
    </location>
</feature>
<dbReference type="AlphaFoldDB" id="A0A841JEL0"/>